<dbReference type="Pfam" id="PF11997">
    <property type="entry name" value="DUF3492"/>
    <property type="match status" value="1"/>
</dbReference>
<keyword evidence="3" id="KW-1185">Reference proteome</keyword>
<organism evidence="2 3">
    <name type="scientific">Thermus thermamylovorans</name>
    <dbReference type="NCBI Taxonomy" id="2509362"/>
    <lineage>
        <taxon>Bacteria</taxon>
        <taxon>Thermotogati</taxon>
        <taxon>Deinococcota</taxon>
        <taxon>Deinococci</taxon>
        <taxon>Thermales</taxon>
        <taxon>Thermaceae</taxon>
        <taxon>Thermus</taxon>
    </lineage>
</organism>
<dbReference type="Pfam" id="PF13692">
    <property type="entry name" value="Glyco_trans_1_4"/>
    <property type="match status" value="1"/>
</dbReference>
<dbReference type="InterPro" id="IPR047691">
    <property type="entry name" value="PelF-like"/>
</dbReference>
<gene>
    <name evidence="2" type="ORF">ETP66_03425</name>
</gene>
<evidence type="ECO:0000259" key="1">
    <source>
        <dbReference type="Pfam" id="PF11997"/>
    </source>
</evidence>
<dbReference type="NCBIfam" id="NF038011">
    <property type="entry name" value="PelF"/>
    <property type="match status" value="1"/>
</dbReference>
<dbReference type="PANTHER" id="PTHR12526">
    <property type="entry name" value="GLYCOSYLTRANSFERASE"/>
    <property type="match status" value="1"/>
</dbReference>
<proteinExistence type="predicted"/>
<feature type="domain" description="DUF3492" evidence="1">
    <location>
        <begin position="7"/>
        <end position="261"/>
    </location>
</feature>
<evidence type="ECO:0000313" key="3">
    <source>
        <dbReference type="Proteomes" id="UP000292858"/>
    </source>
</evidence>
<dbReference type="Proteomes" id="UP000292858">
    <property type="component" value="Unassembled WGS sequence"/>
</dbReference>
<comment type="caution">
    <text evidence="2">The sequence shown here is derived from an EMBL/GenBank/DDBJ whole genome shotgun (WGS) entry which is preliminary data.</text>
</comment>
<dbReference type="OrthoDB" id="9772485at2"/>
<sequence>MPSRPLRVLFVTEGTYPYAVGGVSRWCEQLLFGLHAEFTVLALWGPKAAEPALPLPPGARLKTLHLYRPPRRFPFAGAPLHALLGALERLFAFLSLDVPTFQEGLWELFLLRKRHLYDLFLHPKAQALLSERLRLLLGRSPSLGENLAVLHWLRSTLLPLLALDPIPEADLVHATSGGLAVIPAWLVARRAGVPFLLTEHGVFLRERYLAFSETQPSPAERLVQARFYHTVSRLAYREAHFISTVSRFNQRWEVELGADPERIRVVPNGVDPRLFAEAPPRLEPPPTAVWVGRIDPLKDLLTLVEGFHLVVQELPEAQLKLFGPVPRGNEGYAESVRQRVRDLSLEGHVHFMGPVNPVYQAYHQGWVGVLSSISEGFPYTVIENMAVGRTLVGTRVGSVGEVLEGVGEVVPAMDPEALGQALLRFLRDPERCLTLGQKAREKVLALYTLDRMLAEFWEIYRTLTARLPIEVPE</sequence>
<dbReference type="PANTHER" id="PTHR12526:SF636">
    <property type="entry name" value="BLL3647 PROTEIN"/>
    <property type="match status" value="1"/>
</dbReference>
<dbReference type="EMBL" id="SIJL01000003">
    <property type="protein sequence ID" value="TBH21183.1"/>
    <property type="molecule type" value="Genomic_DNA"/>
</dbReference>
<dbReference type="SUPFAM" id="SSF53756">
    <property type="entry name" value="UDP-Glycosyltransferase/glycogen phosphorylase"/>
    <property type="match status" value="1"/>
</dbReference>
<dbReference type="GO" id="GO:0016757">
    <property type="term" value="F:glycosyltransferase activity"/>
    <property type="evidence" value="ECO:0007669"/>
    <property type="project" value="TreeGrafter"/>
</dbReference>
<accession>A0A4Q9B7R0</accession>
<dbReference type="AlphaFoldDB" id="A0A4Q9B7R0"/>
<evidence type="ECO:0000313" key="2">
    <source>
        <dbReference type="EMBL" id="TBH21183.1"/>
    </source>
</evidence>
<dbReference type="RefSeq" id="WP_130840641.1">
    <property type="nucleotide sequence ID" value="NZ_SIJL01000003.1"/>
</dbReference>
<reference evidence="2 3" key="1">
    <citation type="submission" date="2019-02" db="EMBL/GenBank/DDBJ databases">
        <title>Thermus sp. a novel from hot spring.</title>
        <authorList>
            <person name="Zhao Z."/>
        </authorList>
    </citation>
    <scope>NUCLEOTIDE SEQUENCE [LARGE SCALE GENOMIC DNA]</scope>
    <source>
        <strain evidence="2 3">CFH 72773T</strain>
    </source>
</reference>
<dbReference type="Gene3D" id="3.40.50.2000">
    <property type="entry name" value="Glycogen Phosphorylase B"/>
    <property type="match status" value="2"/>
</dbReference>
<protein>
    <submittedName>
        <fullName evidence="2">DUF3492 domain-containing protein</fullName>
    </submittedName>
</protein>
<dbReference type="InterPro" id="IPR022622">
    <property type="entry name" value="DUF3492"/>
</dbReference>
<name>A0A4Q9B7R0_9DEIN</name>